<evidence type="ECO:0000313" key="4">
    <source>
        <dbReference type="Proteomes" id="UP000614982"/>
    </source>
</evidence>
<dbReference type="Pfam" id="PF12804">
    <property type="entry name" value="NTP_transf_3"/>
    <property type="match status" value="1"/>
</dbReference>
<feature type="domain" description="MobA-like NTP transferase" evidence="2">
    <location>
        <begin position="10"/>
        <end position="167"/>
    </location>
</feature>
<dbReference type="EMBL" id="BLWA01000001">
    <property type="protein sequence ID" value="GFM90464.1"/>
    <property type="molecule type" value="Genomic_DNA"/>
</dbReference>
<accession>A0ABQ1DHH8</accession>
<gene>
    <name evidence="3" type="ORF">PSCICP_04360</name>
</gene>
<comment type="caution">
    <text evidence="3">The sequence shown here is derived from an EMBL/GenBank/DDBJ whole genome shotgun (WGS) entry which is preliminary data.</text>
</comment>
<organism evidence="3 4">
    <name type="scientific">Pseudomonas cichorii</name>
    <dbReference type="NCBI Taxonomy" id="36746"/>
    <lineage>
        <taxon>Bacteria</taxon>
        <taxon>Pseudomonadati</taxon>
        <taxon>Pseudomonadota</taxon>
        <taxon>Gammaproteobacteria</taxon>
        <taxon>Pseudomonadales</taxon>
        <taxon>Pseudomonadaceae</taxon>
        <taxon>Pseudomonas</taxon>
    </lineage>
</organism>
<dbReference type="SUPFAM" id="SSF53448">
    <property type="entry name" value="Nucleotide-diphospho-sugar transferases"/>
    <property type="match status" value="1"/>
</dbReference>
<sequence length="199" mass="21539">MNESAPHVIGLILAAGRSRRFADDKRRALLPDGRSMLQASIDTARQSFNEVWVVLRDDDDAQALGIVPDVGIVRSEQADLGMGHSLASGIEALMPSPAIAVAILLADMPWLQTATLRSLVQLADPQRIAQPVYAGQRGHPVIIGRQLWPELLLLEGDQGARKLLTANASVCDLMATDDPGTVRDVDTPEQIRQDLPNAR</sequence>
<evidence type="ECO:0000259" key="2">
    <source>
        <dbReference type="Pfam" id="PF12804"/>
    </source>
</evidence>
<dbReference type="GeneID" id="93658806"/>
<keyword evidence="4" id="KW-1185">Reference proteome</keyword>
<dbReference type="RefSeq" id="WP_025259730.1">
    <property type="nucleotide sequence ID" value="NZ_BLWA01000001.1"/>
</dbReference>
<evidence type="ECO:0000256" key="1">
    <source>
        <dbReference type="ARBA" id="ARBA00022842"/>
    </source>
</evidence>
<dbReference type="Gene3D" id="3.90.550.10">
    <property type="entry name" value="Spore Coat Polysaccharide Biosynthesis Protein SpsA, Chain A"/>
    <property type="match status" value="1"/>
</dbReference>
<dbReference type="Proteomes" id="UP000614982">
    <property type="component" value="Unassembled WGS sequence"/>
</dbReference>
<name>A0ABQ1DHH8_PSECI</name>
<dbReference type="PANTHER" id="PTHR43777:SF1">
    <property type="entry name" value="MOLYBDENUM COFACTOR CYTIDYLYLTRANSFERASE"/>
    <property type="match status" value="1"/>
</dbReference>
<reference evidence="3 4" key="1">
    <citation type="submission" date="2020-05" db="EMBL/GenBank/DDBJ databases">
        <title>Genetic diversity of Pseudomonas cichorii.</title>
        <authorList>
            <person name="Tani S."/>
            <person name="Yagi H."/>
            <person name="Hashimoto S."/>
            <person name="Iiyama K."/>
            <person name="Furuya N."/>
        </authorList>
    </citation>
    <scope>NUCLEOTIDE SEQUENCE [LARGE SCALE GENOMIC DNA]</scope>
    <source>
        <strain evidence="3 4">LMG 2162</strain>
    </source>
</reference>
<dbReference type="PANTHER" id="PTHR43777">
    <property type="entry name" value="MOLYBDENUM COFACTOR CYTIDYLYLTRANSFERASE"/>
    <property type="match status" value="1"/>
</dbReference>
<proteinExistence type="predicted"/>
<dbReference type="InterPro" id="IPR029044">
    <property type="entry name" value="Nucleotide-diphossugar_trans"/>
</dbReference>
<evidence type="ECO:0000313" key="3">
    <source>
        <dbReference type="EMBL" id="GFM90464.1"/>
    </source>
</evidence>
<dbReference type="InterPro" id="IPR025877">
    <property type="entry name" value="MobA-like_NTP_Trfase"/>
</dbReference>
<protein>
    <recommendedName>
        <fullName evidence="2">MobA-like NTP transferase domain-containing protein</fullName>
    </recommendedName>
</protein>
<dbReference type="CDD" id="cd04182">
    <property type="entry name" value="GT_2_like_f"/>
    <property type="match status" value="1"/>
</dbReference>
<keyword evidence="1" id="KW-0460">Magnesium</keyword>